<evidence type="ECO:0000256" key="1">
    <source>
        <dbReference type="SAM" id="MobiDB-lite"/>
    </source>
</evidence>
<accession>A0ABT1PZI5</accession>
<dbReference type="Proteomes" id="UP001057702">
    <property type="component" value="Unassembled WGS sequence"/>
</dbReference>
<dbReference type="EMBL" id="JANFNG010000018">
    <property type="protein sequence ID" value="MCQ4083081.1"/>
    <property type="molecule type" value="Genomic_DNA"/>
</dbReference>
<evidence type="ECO:0000313" key="3">
    <source>
        <dbReference type="Proteomes" id="UP001057702"/>
    </source>
</evidence>
<sequence>MAPTTPEPDPVKGHGSTPSARWPGAVRPPDSPGFEQSAKAWLFDLAPARWRYEDVLHKNPVELAHMVRLQLEADIAAMQTGLRSLRDSLMPHKATLGGHGAHPDTAAVYAREQAWACAMRDQVKLIEDALIVVCRSARRQRAKGACRRPPLPSPRPAVE</sequence>
<comment type="caution">
    <text evidence="2">The sequence shown here is derived from an EMBL/GenBank/DDBJ whole genome shotgun (WGS) entry which is preliminary data.</text>
</comment>
<reference evidence="2" key="1">
    <citation type="submission" date="2022-06" db="EMBL/GenBank/DDBJ databases">
        <title>Draft genome sequence of Streptomyces sp. RB6PN25 isolated from peat swamp forest in Thailand.</title>
        <authorList>
            <person name="Duangmal K."/>
            <person name="Klaysubun C."/>
        </authorList>
    </citation>
    <scope>NUCLEOTIDE SEQUENCE</scope>
    <source>
        <strain evidence="2">RB6PN25</strain>
    </source>
</reference>
<feature type="region of interest" description="Disordered" evidence="1">
    <location>
        <begin position="1"/>
        <end position="33"/>
    </location>
</feature>
<keyword evidence="3" id="KW-1185">Reference proteome</keyword>
<evidence type="ECO:0008006" key="4">
    <source>
        <dbReference type="Google" id="ProtNLM"/>
    </source>
</evidence>
<dbReference type="RefSeq" id="WP_255921997.1">
    <property type="nucleotide sequence ID" value="NZ_JANFNG010000018.1"/>
</dbReference>
<gene>
    <name evidence="2" type="ORF">NGB36_21345</name>
</gene>
<evidence type="ECO:0000313" key="2">
    <source>
        <dbReference type="EMBL" id="MCQ4083081.1"/>
    </source>
</evidence>
<name>A0ABT1PZI5_9ACTN</name>
<protein>
    <recommendedName>
        <fullName evidence="4">Transposase</fullName>
    </recommendedName>
</protein>
<proteinExistence type="predicted"/>
<organism evidence="2 3">
    <name type="scientific">Streptomyces humicola</name>
    <dbReference type="NCBI Taxonomy" id="2953240"/>
    <lineage>
        <taxon>Bacteria</taxon>
        <taxon>Bacillati</taxon>
        <taxon>Actinomycetota</taxon>
        <taxon>Actinomycetes</taxon>
        <taxon>Kitasatosporales</taxon>
        <taxon>Streptomycetaceae</taxon>
        <taxon>Streptomyces</taxon>
    </lineage>
</organism>